<organism evidence="1 2">
    <name type="scientific">Geodermatophilus africanus</name>
    <dbReference type="NCBI Taxonomy" id="1137993"/>
    <lineage>
        <taxon>Bacteria</taxon>
        <taxon>Bacillati</taxon>
        <taxon>Actinomycetota</taxon>
        <taxon>Actinomycetes</taxon>
        <taxon>Geodermatophilales</taxon>
        <taxon>Geodermatophilaceae</taxon>
        <taxon>Geodermatophilus</taxon>
    </lineage>
</organism>
<dbReference type="STRING" id="1137993.SAMN05660209_03458"/>
<dbReference type="EMBL" id="FNOT01000010">
    <property type="protein sequence ID" value="SDY69014.1"/>
    <property type="molecule type" value="Genomic_DNA"/>
</dbReference>
<proteinExistence type="predicted"/>
<dbReference type="Gene3D" id="3.50.50.60">
    <property type="entry name" value="FAD/NAD(P)-binding domain"/>
    <property type="match status" value="1"/>
</dbReference>
<evidence type="ECO:0000313" key="1">
    <source>
        <dbReference type="EMBL" id="SDY69014.1"/>
    </source>
</evidence>
<dbReference type="RefSeq" id="WP_211517151.1">
    <property type="nucleotide sequence ID" value="NZ_FNOT01000010.1"/>
</dbReference>
<evidence type="ECO:0000313" key="2">
    <source>
        <dbReference type="Proteomes" id="UP000198921"/>
    </source>
</evidence>
<dbReference type="SUPFAM" id="SSF51905">
    <property type="entry name" value="FAD/NAD(P)-binding domain"/>
    <property type="match status" value="1"/>
</dbReference>
<name>A0A1H3LYA9_9ACTN</name>
<sequence length="42" mass="4353">MAVVGSGFSGIGTAVALRRADIEDFVVLERAGSLGGTWRDNT</sequence>
<dbReference type="Proteomes" id="UP000198921">
    <property type="component" value="Unassembled WGS sequence"/>
</dbReference>
<keyword evidence="2" id="KW-1185">Reference proteome</keyword>
<gene>
    <name evidence="1" type="ORF">SAMN05660209_03458</name>
</gene>
<reference evidence="2" key="1">
    <citation type="submission" date="2016-10" db="EMBL/GenBank/DDBJ databases">
        <authorList>
            <person name="Varghese N."/>
            <person name="Submissions S."/>
        </authorList>
    </citation>
    <scope>NUCLEOTIDE SEQUENCE [LARGE SCALE GENOMIC DNA]</scope>
    <source>
        <strain evidence="2">DSM 45422</strain>
    </source>
</reference>
<dbReference type="InterPro" id="IPR036188">
    <property type="entry name" value="FAD/NAD-bd_sf"/>
</dbReference>
<dbReference type="Pfam" id="PF13450">
    <property type="entry name" value="NAD_binding_8"/>
    <property type="match status" value="1"/>
</dbReference>
<protein>
    <submittedName>
        <fullName evidence="1">NAD(P)-binding Rossmann-like domain-containing protein</fullName>
    </submittedName>
</protein>
<accession>A0A1H3LYA9</accession>
<dbReference type="AlphaFoldDB" id="A0A1H3LYA9"/>